<dbReference type="PANTHER" id="PTHR35394">
    <property type="entry name" value="DUF3176 DOMAIN-CONTAINING PROTEIN"/>
    <property type="match status" value="1"/>
</dbReference>
<dbReference type="PANTHER" id="PTHR35394:SF5">
    <property type="entry name" value="DUF3176 DOMAIN-CONTAINING PROTEIN"/>
    <property type="match status" value="1"/>
</dbReference>
<keyword evidence="1" id="KW-0812">Transmembrane</keyword>
<dbReference type="InterPro" id="IPR021514">
    <property type="entry name" value="DUF3176"/>
</dbReference>
<feature type="transmembrane region" description="Helical" evidence="1">
    <location>
        <begin position="43"/>
        <end position="66"/>
    </location>
</feature>
<protein>
    <submittedName>
        <fullName evidence="2">DUF3176 domain protein</fullName>
    </submittedName>
</protein>
<evidence type="ECO:0000313" key="2">
    <source>
        <dbReference type="EMBL" id="EXV01503.1"/>
    </source>
</evidence>
<dbReference type="Pfam" id="PF11374">
    <property type="entry name" value="DUF3176"/>
    <property type="match status" value="1"/>
</dbReference>
<feature type="transmembrane region" description="Helical" evidence="1">
    <location>
        <begin position="505"/>
        <end position="528"/>
    </location>
</feature>
<comment type="caution">
    <text evidence="2">The sequence shown here is derived from an EMBL/GenBank/DDBJ whole genome shotgun (WGS) entry which is preliminary data.</text>
</comment>
<evidence type="ECO:0000313" key="3">
    <source>
        <dbReference type="Proteomes" id="UP000030151"/>
    </source>
</evidence>
<dbReference type="eggNOG" id="ENOG502RWXY">
    <property type="taxonomic scope" value="Eukaryota"/>
</dbReference>
<evidence type="ECO:0000256" key="1">
    <source>
        <dbReference type="SAM" id="Phobius"/>
    </source>
</evidence>
<name>A0A014R1P5_9HYPO</name>
<dbReference type="AlphaFoldDB" id="A0A014R1P5"/>
<keyword evidence="1" id="KW-0472">Membrane</keyword>
<proteinExistence type="predicted"/>
<keyword evidence="1" id="KW-1133">Transmembrane helix</keyword>
<feature type="transmembrane region" description="Helical" evidence="1">
    <location>
        <begin position="78"/>
        <end position="99"/>
    </location>
</feature>
<organism evidence="2 3">
    <name type="scientific">Metarhizium robertsii</name>
    <dbReference type="NCBI Taxonomy" id="568076"/>
    <lineage>
        <taxon>Eukaryota</taxon>
        <taxon>Fungi</taxon>
        <taxon>Dikarya</taxon>
        <taxon>Ascomycota</taxon>
        <taxon>Pezizomycotina</taxon>
        <taxon>Sordariomycetes</taxon>
        <taxon>Hypocreomycetidae</taxon>
        <taxon>Hypocreales</taxon>
        <taxon>Clavicipitaceae</taxon>
        <taxon>Metarhizium</taxon>
    </lineage>
</organism>
<gene>
    <name evidence="2" type="ORF">X797_005599</name>
</gene>
<accession>A0A014R1P5</accession>
<dbReference type="HOGENOM" id="CLU_015092_3_0_1"/>
<dbReference type="EMBL" id="JELW01000008">
    <property type="protein sequence ID" value="EXV01503.1"/>
    <property type="molecule type" value="Genomic_DNA"/>
</dbReference>
<reference evidence="2 3" key="1">
    <citation type="submission" date="2014-02" db="EMBL/GenBank/DDBJ databases">
        <title>The genome sequence of the entomopathogenic fungus Metarhizium robertsii ARSEF 2575.</title>
        <authorList>
            <person name="Giuliano Garisto Donzelli B."/>
            <person name="Roe B.A."/>
            <person name="Macmil S.L."/>
            <person name="Krasnoff S.B."/>
            <person name="Gibson D.M."/>
        </authorList>
    </citation>
    <scope>NUCLEOTIDE SEQUENCE [LARGE SCALE GENOMIC DNA]</scope>
    <source>
        <strain evidence="2 3">ARSEF 2575</strain>
    </source>
</reference>
<dbReference type="OrthoDB" id="4941283at2759"/>
<feature type="transmembrane region" description="Helical" evidence="1">
    <location>
        <begin position="149"/>
        <end position="169"/>
    </location>
</feature>
<sequence>MDQEEPELCDVLTPKKPESTHFMIKEDDYDKKSRLKRRARRCFLPWASEASWCLVASLLLGLLVFALKQFDGKAQPKWPLGLSLNTLIAFLSTICRSIMVQPIAEGLLQLKWNWFAGKGRPLRDIRLFDKASRSSWASIKLATKLRGRFIPMGVLASLVLVASLGTSFITQSTISYSTRTVVAHNKSAVSFASLQFPIGVNPQLKKPIIYAEDGMLRAAERSLVYRIDEDEEGSSALKPHCPTANCRWPIFSSLAVCVSMGNVTEYLTKVDYYMTLPKEFGRLNGGLNITSPAYSAGPVAWDNPNATKPLYKWENSDIVPLSLAQAFFLYEIPTNETHDTQFEAVEVVWHYCVHTYNISVTDNVANTELLASELEVSQRGDRNESFTLLATNGHREFSLTSLGMMYAFRRRLSTTIVGHWEYFVSPESLNYNEFTYQIGQNVYSGCVSPNPNKPTQLCRQMMWSNLRNVTETMALAMTNFMRANQVNGTVQGEALESEIFITVRWAWISFLAAQIGLTIVFIWAVAACTSNLEVPVIKGSNAAELFAIRKSDMETTTLGTVNGKQAGIDQKIDKKTLGTLVRDYDTWHLEIHSKD</sequence>
<dbReference type="Proteomes" id="UP000030151">
    <property type="component" value="Unassembled WGS sequence"/>
</dbReference>